<dbReference type="PANTHER" id="PTHR35336">
    <property type="entry name" value="ADENOSYLCOBINAMIDE AMIDOHYDROLASE"/>
    <property type="match status" value="1"/>
</dbReference>
<evidence type="ECO:0000313" key="2">
    <source>
        <dbReference type="Proteomes" id="UP001500218"/>
    </source>
</evidence>
<protein>
    <submittedName>
        <fullName evidence="1">Adenosylcobinamide amidohydrolase</fullName>
    </submittedName>
</protein>
<dbReference type="InterPro" id="IPR052209">
    <property type="entry name" value="CbiZ"/>
</dbReference>
<dbReference type="PANTHER" id="PTHR35336:SF5">
    <property type="entry name" value="ADENOSYLCOBINAMIDE AMIDOHYDROLASE"/>
    <property type="match status" value="1"/>
</dbReference>
<sequence length="216" mass="22270">MAPTRTSRIEDGADLSLLFWRFDAPMRVISSGPLGGGLGERWWIINATVSRTYSRMDPERHLGELADGLGLRGPGAGLLTAVDVDAATSANDAGADVVATVGLGHPTWAAAPDGDLRHGIGTINIVATVPVPLTDAALVNAAITMTEAKVQALWEYGVAATGTASDAVVVACPTDGPAEPFGGPRSLWGARLARATHAAVLAGTAAWPTTWSHPFE</sequence>
<keyword evidence="2" id="KW-1185">Reference proteome</keyword>
<reference evidence="1 2" key="1">
    <citation type="journal article" date="2019" name="Int. J. Syst. Evol. Microbiol.">
        <title>The Global Catalogue of Microorganisms (GCM) 10K type strain sequencing project: providing services to taxonomists for standard genome sequencing and annotation.</title>
        <authorList>
            <consortium name="The Broad Institute Genomics Platform"/>
            <consortium name="The Broad Institute Genome Sequencing Center for Infectious Disease"/>
            <person name="Wu L."/>
            <person name="Ma J."/>
        </authorList>
    </citation>
    <scope>NUCLEOTIDE SEQUENCE [LARGE SCALE GENOMIC DNA]</scope>
    <source>
        <strain evidence="1 2">JCM 13250</strain>
    </source>
</reference>
<accession>A0ABN2LHZ2</accession>
<dbReference type="Pfam" id="PF01955">
    <property type="entry name" value="CbiZ"/>
    <property type="match status" value="1"/>
</dbReference>
<dbReference type="InterPro" id="IPR002808">
    <property type="entry name" value="AdoCbi_amidolase"/>
</dbReference>
<proteinExistence type="predicted"/>
<evidence type="ECO:0000313" key="1">
    <source>
        <dbReference type="EMBL" id="GAA1789073.1"/>
    </source>
</evidence>
<gene>
    <name evidence="1" type="ORF">GCM10009682_08910</name>
</gene>
<organism evidence="1 2">
    <name type="scientific">Luedemannella flava</name>
    <dbReference type="NCBI Taxonomy" id="349316"/>
    <lineage>
        <taxon>Bacteria</taxon>
        <taxon>Bacillati</taxon>
        <taxon>Actinomycetota</taxon>
        <taxon>Actinomycetes</taxon>
        <taxon>Micromonosporales</taxon>
        <taxon>Micromonosporaceae</taxon>
        <taxon>Luedemannella</taxon>
    </lineage>
</organism>
<dbReference type="RefSeq" id="WP_344126499.1">
    <property type="nucleotide sequence ID" value="NZ_BAAALT010000016.1"/>
</dbReference>
<dbReference type="Proteomes" id="UP001500218">
    <property type="component" value="Unassembled WGS sequence"/>
</dbReference>
<comment type="caution">
    <text evidence="1">The sequence shown here is derived from an EMBL/GenBank/DDBJ whole genome shotgun (WGS) entry which is preliminary data.</text>
</comment>
<dbReference type="EMBL" id="BAAALT010000016">
    <property type="protein sequence ID" value="GAA1789073.1"/>
    <property type="molecule type" value="Genomic_DNA"/>
</dbReference>
<name>A0ABN2LHZ2_9ACTN</name>